<evidence type="ECO:0000259" key="3">
    <source>
        <dbReference type="Pfam" id="PF11350"/>
    </source>
</evidence>
<evidence type="ECO:0000313" key="4">
    <source>
        <dbReference type="EMBL" id="SPF68951.1"/>
    </source>
</evidence>
<proteinExistence type="predicted"/>
<dbReference type="AlphaFoldDB" id="A0A375I2B2"/>
<gene>
    <name evidence="4" type="ORF">PROPJV5_1925</name>
</gene>
<reference evidence="5" key="1">
    <citation type="submission" date="2018-02" db="EMBL/GenBank/DDBJ databases">
        <authorList>
            <person name="Hornung B."/>
        </authorList>
    </citation>
    <scope>NUCLEOTIDE SEQUENCE [LARGE SCALE GENOMIC DNA]</scope>
</reference>
<keyword evidence="2" id="KW-0812">Transmembrane</keyword>
<feature type="compositionally biased region" description="Low complexity" evidence="1">
    <location>
        <begin position="80"/>
        <end position="95"/>
    </location>
</feature>
<sequence>MARARLRKMGPVTSPREPRRRAGGGPERSAPGSATTLVGSLRAQWSRRPWYRAVLVALALVLVVVLVLVRCTGRGGGQQEQGAAPASSAPQEASAVPSISVGSSDAPLPSAMAGNPTTATVIINGVTLKASRDEQGYWHSNIASTGQWRIAGLDVAPSQQTATVHTYAVQVEEGLPLDVEATATQISSILNDERGWTGFRDNSFQLVSDPARADFTIYVGSAGTVDELCWPDDTEGLVDCRNGDRIALNIDRWLFAAPPYGGQTIDAYRTYLVNHEVGHYIGFGHVPCPGDGQPSPIMVQQTIDLQGCVPAWWPAEVGYT</sequence>
<dbReference type="InterPro" id="IPR022603">
    <property type="entry name" value="DUF3152"/>
</dbReference>
<dbReference type="EMBL" id="OMOH01000007">
    <property type="protein sequence ID" value="SPF68951.1"/>
    <property type="molecule type" value="Genomic_DNA"/>
</dbReference>
<evidence type="ECO:0000256" key="2">
    <source>
        <dbReference type="SAM" id="Phobius"/>
    </source>
</evidence>
<evidence type="ECO:0000313" key="5">
    <source>
        <dbReference type="Proteomes" id="UP000265962"/>
    </source>
</evidence>
<keyword evidence="2" id="KW-0472">Membrane</keyword>
<keyword evidence="2" id="KW-1133">Transmembrane helix</keyword>
<dbReference type="Pfam" id="PF11350">
    <property type="entry name" value="DUF3152"/>
    <property type="match status" value="1"/>
</dbReference>
<feature type="domain" description="DUF3152" evidence="3">
    <location>
        <begin position="144"/>
        <end position="305"/>
    </location>
</feature>
<name>A0A375I2B2_9ACTN</name>
<feature type="transmembrane region" description="Helical" evidence="2">
    <location>
        <begin position="50"/>
        <end position="69"/>
    </location>
</feature>
<dbReference type="Proteomes" id="UP000265962">
    <property type="component" value="Unassembled WGS sequence"/>
</dbReference>
<dbReference type="SUPFAM" id="SSF55486">
    <property type="entry name" value="Metalloproteases ('zincins'), catalytic domain"/>
    <property type="match status" value="1"/>
</dbReference>
<feature type="region of interest" description="Disordered" evidence="1">
    <location>
        <begin position="75"/>
        <end position="102"/>
    </location>
</feature>
<accession>A0A375I2B2</accession>
<evidence type="ECO:0000256" key="1">
    <source>
        <dbReference type="SAM" id="MobiDB-lite"/>
    </source>
</evidence>
<organism evidence="4 5">
    <name type="scientific">Propionibacterium ruminifibrarum</name>
    <dbReference type="NCBI Taxonomy" id="1962131"/>
    <lineage>
        <taxon>Bacteria</taxon>
        <taxon>Bacillati</taxon>
        <taxon>Actinomycetota</taxon>
        <taxon>Actinomycetes</taxon>
        <taxon>Propionibacteriales</taxon>
        <taxon>Propionibacteriaceae</taxon>
        <taxon>Propionibacterium</taxon>
    </lineage>
</organism>
<protein>
    <recommendedName>
        <fullName evidence="3">DUF3152 domain-containing protein</fullName>
    </recommendedName>
</protein>
<keyword evidence="5" id="KW-1185">Reference proteome</keyword>
<feature type="region of interest" description="Disordered" evidence="1">
    <location>
        <begin position="1"/>
        <end position="35"/>
    </location>
</feature>